<organism evidence="1 2">
    <name type="scientific">Paenibacillus amylolyticus</name>
    <dbReference type="NCBI Taxonomy" id="1451"/>
    <lineage>
        <taxon>Bacteria</taxon>
        <taxon>Bacillati</taxon>
        <taxon>Bacillota</taxon>
        <taxon>Bacilli</taxon>
        <taxon>Bacillales</taxon>
        <taxon>Paenibacillaceae</taxon>
        <taxon>Paenibacillus</taxon>
    </lineage>
</organism>
<dbReference type="RefSeq" id="WP_310140676.1">
    <property type="nucleotide sequence ID" value="NZ_JAVDTR010000007.1"/>
</dbReference>
<evidence type="ECO:0000313" key="1">
    <source>
        <dbReference type="EMBL" id="MDR6724448.1"/>
    </source>
</evidence>
<dbReference type="InterPro" id="IPR029278">
    <property type="entry name" value="Imm26"/>
</dbReference>
<accession>A0AAP5H184</accession>
<dbReference type="AlphaFoldDB" id="A0AAP5H184"/>
<sequence>MARKKRIKVKIGDIFAIKLDQDRSCYGQVISEGRTSDCMIVYDLVATEHPAISEITSNPIIFLIQTVNSRIEDGFWSVVGNGPIPSMTYPLYKVETEDGYMLVDHKGDIVNDDPLASEIEEVPELESWSPVSLENAIRAKFLTGEWDPCYNELIYIG</sequence>
<reference evidence="1" key="1">
    <citation type="submission" date="2023-07" db="EMBL/GenBank/DDBJ databases">
        <title>Sorghum-associated microbial communities from plants grown in Nebraska, USA.</title>
        <authorList>
            <person name="Schachtman D."/>
        </authorList>
    </citation>
    <scope>NUCLEOTIDE SEQUENCE</scope>
    <source>
        <strain evidence="1">BE80</strain>
    </source>
</reference>
<comment type="caution">
    <text evidence="1">The sequence shown here is derived from an EMBL/GenBank/DDBJ whole genome shotgun (WGS) entry which is preliminary data.</text>
</comment>
<dbReference type="Proteomes" id="UP001254832">
    <property type="component" value="Unassembled WGS sequence"/>
</dbReference>
<evidence type="ECO:0008006" key="3">
    <source>
        <dbReference type="Google" id="ProtNLM"/>
    </source>
</evidence>
<gene>
    <name evidence="1" type="ORF">J2W91_002916</name>
</gene>
<name>A0AAP5H184_PAEAM</name>
<dbReference type="EMBL" id="JAVDTR010000007">
    <property type="protein sequence ID" value="MDR6724448.1"/>
    <property type="molecule type" value="Genomic_DNA"/>
</dbReference>
<evidence type="ECO:0000313" key="2">
    <source>
        <dbReference type="Proteomes" id="UP001254832"/>
    </source>
</evidence>
<dbReference type="Pfam" id="PF15428">
    <property type="entry name" value="Imm26"/>
    <property type="match status" value="1"/>
</dbReference>
<protein>
    <recommendedName>
        <fullName evidence="3">Immunity protein 26 of polymorphic toxin system</fullName>
    </recommendedName>
</protein>
<proteinExistence type="predicted"/>